<evidence type="ECO:0000313" key="3">
    <source>
        <dbReference type="Proteomes" id="UP000192980"/>
    </source>
</evidence>
<evidence type="ECO:0000256" key="1">
    <source>
        <dbReference type="SAM" id="Phobius"/>
    </source>
</evidence>
<feature type="transmembrane region" description="Helical" evidence="1">
    <location>
        <begin position="73"/>
        <end position="94"/>
    </location>
</feature>
<protein>
    <submittedName>
        <fullName evidence="2">Putative Holin-X, holin superfamily III</fullName>
    </submittedName>
</protein>
<dbReference type="EMBL" id="FXAU01000005">
    <property type="protein sequence ID" value="SMG41308.1"/>
    <property type="molecule type" value="Genomic_DNA"/>
</dbReference>
<feature type="transmembrane region" description="Helical" evidence="1">
    <location>
        <begin position="48"/>
        <end position="67"/>
    </location>
</feature>
<reference evidence="2 3" key="1">
    <citation type="submission" date="2017-04" db="EMBL/GenBank/DDBJ databases">
        <authorList>
            <person name="Afonso C.L."/>
            <person name="Miller P.J."/>
            <person name="Scott M.A."/>
            <person name="Spackman E."/>
            <person name="Goraichik I."/>
            <person name="Dimitrov K.M."/>
            <person name="Suarez D.L."/>
            <person name="Swayne D.E."/>
        </authorList>
    </citation>
    <scope>NUCLEOTIDE SEQUENCE [LARGE SCALE GENOMIC DNA]</scope>
    <source>
        <strain evidence="2 3">DSM 22418</strain>
    </source>
</reference>
<dbReference type="RefSeq" id="WP_085473686.1">
    <property type="nucleotide sequence ID" value="NZ_FXAU01000005.1"/>
</dbReference>
<dbReference type="AlphaFoldDB" id="A0A1X7KIS3"/>
<keyword evidence="1" id="KW-0812">Transmembrane</keyword>
<accession>A0A1X7KIS3</accession>
<dbReference type="Proteomes" id="UP000192980">
    <property type="component" value="Unassembled WGS sequence"/>
</dbReference>
<evidence type="ECO:0000313" key="2">
    <source>
        <dbReference type="EMBL" id="SMG41308.1"/>
    </source>
</evidence>
<dbReference type="OrthoDB" id="675470at2"/>
<keyword evidence="1" id="KW-0472">Membrane</keyword>
<name>A0A1X7KIS3_9SPHI</name>
<keyword evidence="1" id="KW-1133">Transmembrane helix</keyword>
<proteinExistence type="predicted"/>
<gene>
    <name evidence="2" type="ORF">SAMN05660862_2979</name>
</gene>
<dbReference type="STRING" id="561061.SAMN05660862_2979"/>
<organism evidence="2 3">
    <name type="scientific">Sphingobacterium psychroaquaticum</name>
    <dbReference type="NCBI Taxonomy" id="561061"/>
    <lineage>
        <taxon>Bacteria</taxon>
        <taxon>Pseudomonadati</taxon>
        <taxon>Bacteroidota</taxon>
        <taxon>Sphingobacteriia</taxon>
        <taxon>Sphingobacteriales</taxon>
        <taxon>Sphingobacteriaceae</taxon>
        <taxon>Sphingobacterium</taxon>
    </lineage>
</organism>
<sequence>MEEEKFSFNNSFLKGKEYVDTQIRLAQLKAIDKGSRVFGSVVVDITKLIFALLVLFFFSLALGFFLGELLNSYALGFFLTGCIFLVVIFILNLLEPKLEARFRDAIIRKLTKKWDDEEKNETINSSQHEEYTQNK</sequence>
<keyword evidence="3" id="KW-1185">Reference proteome</keyword>